<protein>
    <submittedName>
        <fullName evidence="2">Uncharacterized protein</fullName>
    </submittedName>
</protein>
<feature type="region of interest" description="Disordered" evidence="1">
    <location>
        <begin position="92"/>
        <end position="111"/>
    </location>
</feature>
<dbReference type="Proteomes" id="UP001187682">
    <property type="component" value="Unassembled WGS sequence"/>
</dbReference>
<evidence type="ECO:0000256" key="1">
    <source>
        <dbReference type="SAM" id="MobiDB-lite"/>
    </source>
</evidence>
<evidence type="ECO:0000313" key="2">
    <source>
        <dbReference type="EMBL" id="SPN99260.1"/>
    </source>
</evidence>
<reference evidence="2" key="1">
    <citation type="submission" date="2018-03" db="EMBL/GenBank/DDBJ databases">
        <authorList>
            <person name="Guldener U."/>
        </authorList>
    </citation>
    <scope>NUCLEOTIDE SEQUENCE</scope>
</reference>
<organism evidence="2 3">
    <name type="scientific">Cephalotrichum gorgonifer</name>
    <dbReference type="NCBI Taxonomy" id="2041049"/>
    <lineage>
        <taxon>Eukaryota</taxon>
        <taxon>Fungi</taxon>
        <taxon>Dikarya</taxon>
        <taxon>Ascomycota</taxon>
        <taxon>Pezizomycotina</taxon>
        <taxon>Sordariomycetes</taxon>
        <taxon>Hypocreomycetidae</taxon>
        <taxon>Microascales</taxon>
        <taxon>Microascaceae</taxon>
        <taxon>Cephalotrichum</taxon>
    </lineage>
</organism>
<sequence length="169" mass="19206">MPSELTHTPVFLVGYKSYAEDEHAIYLDVEKGVCGHLARVVGSQRFDMSFAYSAPFSHPMYDETSVWMQQVGWVTHENVAFIQRLCETVKPPGRQWDDEGGELPPNRRRHSQHWASDVIGLLRWQRAMEPLGPGDNGDRFEIEHRRSPPPSSSNEKPKGEKVSDSFAPS</sequence>
<proteinExistence type="predicted"/>
<name>A0AAE8MU85_9PEZI</name>
<dbReference type="InterPro" id="IPR046670">
    <property type="entry name" value="DUF6540"/>
</dbReference>
<dbReference type="EMBL" id="ONZQ02000002">
    <property type="protein sequence ID" value="SPN99260.1"/>
    <property type="molecule type" value="Genomic_DNA"/>
</dbReference>
<evidence type="ECO:0000313" key="3">
    <source>
        <dbReference type="Proteomes" id="UP001187682"/>
    </source>
</evidence>
<keyword evidence="3" id="KW-1185">Reference proteome</keyword>
<feature type="compositionally biased region" description="Basic and acidic residues" evidence="1">
    <location>
        <begin position="136"/>
        <end position="146"/>
    </location>
</feature>
<gene>
    <name evidence="2" type="ORF">DNG_02297</name>
</gene>
<accession>A0AAE8MU85</accession>
<comment type="caution">
    <text evidence="2">The sequence shown here is derived from an EMBL/GenBank/DDBJ whole genome shotgun (WGS) entry which is preliminary data.</text>
</comment>
<dbReference type="Pfam" id="PF20174">
    <property type="entry name" value="DUF6540"/>
    <property type="match status" value="1"/>
</dbReference>
<dbReference type="AlphaFoldDB" id="A0AAE8MU85"/>
<feature type="region of interest" description="Disordered" evidence="1">
    <location>
        <begin position="128"/>
        <end position="169"/>
    </location>
</feature>